<dbReference type="InterPro" id="IPR006214">
    <property type="entry name" value="Bax_inhibitor_1-related"/>
</dbReference>
<dbReference type="CDD" id="cd10433">
    <property type="entry name" value="YccA_like"/>
    <property type="match status" value="1"/>
</dbReference>
<reference evidence="8 9" key="1">
    <citation type="submission" date="2024-07" db="EMBL/GenBank/DDBJ databases">
        <authorList>
            <person name="Ren Q."/>
        </authorList>
    </citation>
    <scope>NUCLEOTIDE SEQUENCE [LARGE SCALE GENOMIC DNA]</scope>
    <source>
        <strain evidence="8 9">REN37</strain>
    </source>
</reference>
<evidence type="ECO:0000313" key="9">
    <source>
        <dbReference type="Proteomes" id="UP001562065"/>
    </source>
</evidence>
<comment type="subcellular location">
    <subcellularLocation>
        <location evidence="1">Cell membrane</location>
        <topology evidence="1">Multi-pass membrane protein</topology>
    </subcellularLocation>
</comment>
<keyword evidence="4 7" id="KW-0812">Transmembrane</keyword>
<feature type="transmembrane region" description="Helical" evidence="7">
    <location>
        <begin position="195"/>
        <end position="218"/>
    </location>
</feature>
<evidence type="ECO:0000256" key="5">
    <source>
        <dbReference type="ARBA" id="ARBA00022989"/>
    </source>
</evidence>
<keyword evidence="3" id="KW-1003">Cell membrane</keyword>
<dbReference type="PANTHER" id="PTHR23291:SF115">
    <property type="entry name" value="MODULATOR OF FTSH PROTEASE YCCA"/>
    <property type="match status" value="1"/>
</dbReference>
<feature type="transmembrane region" description="Helical" evidence="7">
    <location>
        <begin position="78"/>
        <end position="98"/>
    </location>
</feature>
<feature type="transmembrane region" description="Helical" evidence="7">
    <location>
        <begin position="53"/>
        <end position="71"/>
    </location>
</feature>
<keyword evidence="6 7" id="KW-0472">Membrane</keyword>
<feature type="transmembrane region" description="Helical" evidence="7">
    <location>
        <begin position="110"/>
        <end position="131"/>
    </location>
</feature>
<feature type="transmembrane region" description="Helical" evidence="7">
    <location>
        <begin position="165"/>
        <end position="183"/>
    </location>
</feature>
<keyword evidence="5 7" id="KW-1133">Transmembrane helix</keyword>
<evidence type="ECO:0000256" key="1">
    <source>
        <dbReference type="ARBA" id="ARBA00004651"/>
    </source>
</evidence>
<sequence length="225" mass="24059">MDRDYRYVGQAHAQTAANERAAAVLRNTYGLLSMSLVVSAVAAWFAMSMGIGFINPFIVIGVYFVLLFANAKLENSSAGILTVFGITGWLGFTTGPLINAYAQMPGGMDAVFLALAMTAVVFAGMTAIALVTRKDFSFLGRFLMVGLLVAFVGAIAGLFFKVPALHLMVSAMFALLSSLLILWQTSAIINGGEDNYIRATVTLFVSLYNLFLSLLHLLGVFGGDD</sequence>
<gene>
    <name evidence="8" type="ORF">AB5I84_07170</name>
</gene>
<comment type="similarity">
    <text evidence="2 7">Belongs to the BI1 family.</text>
</comment>
<evidence type="ECO:0000256" key="6">
    <source>
        <dbReference type="ARBA" id="ARBA00023136"/>
    </source>
</evidence>
<dbReference type="EMBL" id="JBGCUO010000001">
    <property type="protein sequence ID" value="MEY1661930.1"/>
    <property type="molecule type" value="Genomic_DNA"/>
</dbReference>
<protein>
    <submittedName>
        <fullName evidence="8">Bax inhibitor-1/YccA family protein</fullName>
    </submittedName>
</protein>
<evidence type="ECO:0000256" key="3">
    <source>
        <dbReference type="ARBA" id="ARBA00022475"/>
    </source>
</evidence>
<evidence type="ECO:0000256" key="2">
    <source>
        <dbReference type="ARBA" id="ARBA00010350"/>
    </source>
</evidence>
<feature type="transmembrane region" description="Helical" evidence="7">
    <location>
        <begin position="138"/>
        <end position="159"/>
    </location>
</feature>
<evidence type="ECO:0000256" key="4">
    <source>
        <dbReference type="ARBA" id="ARBA00022692"/>
    </source>
</evidence>
<dbReference type="Proteomes" id="UP001562065">
    <property type="component" value="Unassembled WGS sequence"/>
</dbReference>
<feature type="transmembrane region" description="Helical" evidence="7">
    <location>
        <begin position="29"/>
        <end position="47"/>
    </location>
</feature>
<dbReference type="PANTHER" id="PTHR23291">
    <property type="entry name" value="BAX INHIBITOR-RELATED"/>
    <property type="match status" value="1"/>
</dbReference>
<accession>A0ABV4AH00</accession>
<evidence type="ECO:0000313" key="8">
    <source>
        <dbReference type="EMBL" id="MEY1661930.1"/>
    </source>
</evidence>
<proteinExistence type="inferred from homology"/>
<dbReference type="RefSeq" id="WP_369455176.1">
    <property type="nucleotide sequence ID" value="NZ_JBGCUO010000001.1"/>
</dbReference>
<evidence type="ECO:0000256" key="7">
    <source>
        <dbReference type="RuleBase" id="RU004379"/>
    </source>
</evidence>
<organism evidence="8 9">
    <name type="scientific">Isoalcanivorax beigongshangi</name>
    <dbReference type="NCBI Taxonomy" id="3238810"/>
    <lineage>
        <taxon>Bacteria</taxon>
        <taxon>Pseudomonadati</taxon>
        <taxon>Pseudomonadota</taxon>
        <taxon>Gammaproteobacteria</taxon>
        <taxon>Oceanospirillales</taxon>
        <taxon>Alcanivoracaceae</taxon>
        <taxon>Isoalcanivorax</taxon>
    </lineage>
</organism>
<keyword evidence="9" id="KW-1185">Reference proteome</keyword>
<name>A0ABV4AH00_9GAMM</name>
<comment type="caution">
    <text evidence="8">The sequence shown here is derived from an EMBL/GenBank/DDBJ whole genome shotgun (WGS) entry which is preliminary data.</text>
</comment>
<dbReference type="Pfam" id="PF01027">
    <property type="entry name" value="Bax1-I"/>
    <property type="match status" value="1"/>
</dbReference>